<reference evidence="10" key="2">
    <citation type="submission" date="2021-04" db="EMBL/GenBank/DDBJ databases">
        <authorList>
            <person name="Gilroy R."/>
        </authorList>
    </citation>
    <scope>NUCLEOTIDE SEQUENCE</scope>
    <source>
        <strain evidence="10">CHK186-16707</strain>
    </source>
</reference>
<evidence type="ECO:0000256" key="3">
    <source>
        <dbReference type="ARBA" id="ARBA00022475"/>
    </source>
</evidence>
<dbReference type="EMBL" id="DXAN01000023">
    <property type="protein sequence ID" value="HJA08932.1"/>
    <property type="molecule type" value="Genomic_DNA"/>
</dbReference>
<accession>A0A9D2HCY1</accession>
<name>A0A9D2HCY1_9BACT</name>
<comment type="subcellular location">
    <subcellularLocation>
        <location evidence="1">Cell membrane</location>
        <topology evidence="1">Multi-pass membrane protein</topology>
    </subcellularLocation>
</comment>
<evidence type="ECO:0000313" key="10">
    <source>
        <dbReference type="EMBL" id="HJA08932.1"/>
    </source>
</evidence>
<dbReference type="AlphaFoldDB" id="A0A9D2HCY1"/>
<feature type="compositionally biased region" description="Basic and acidic residues" evidence="8">
    <location>
        <begin position="13"/>
        <end position="22"/>
    </location>
</feature>
<evidence type="ECO:0000256" key="1">
    <source>
        <dbReference type="ARBA" id="ARBA00004651"/>
    </source>
</evidence>
<evidence type="ECO:0000256" key="7">
    <source>
        <dbReference type="ARBA" id="ARBA00023136"/>
    </source>
</evidence>
<feature type="transmembrane region" description="Helical" evidence="9">
    <location>
        <begin position="93"/>
        <end position="116"/>
    </location>
</feature>
<evidence type="ECO:0000256" key="8">
    <source>
        <dbReference type="SAM" id="MobiDB-lite"/>
    </source>
</evidence>
<dbReference type="SUPFAM" id="SSF160544">
    <property type="entry name" value="EscU C-terminal domain-like"/>
    <property type="match status" value="1"/>
</dbReference>
<feature type="transmembrane region" description="Helical" evidence="9">
    <location>
        <begin position="178"/>
        <end position="205"/>
    </location>
</feature>
<comment type="caution">
    <text evidence="10">The sequence shown here is derived from an EMBL/GenBank/DDBJ whole genome shotgun (WGS) entry which is preliminary data.</text>
</comment>
<sequence length="346" mass="38243">MSDEKTEQPTPKRLRDAREKGQVAKSQDVPSALTVMAVAVYFLAMAPDMLKTMMSMSEIPMLVMNRPFPEALGIVVSATLSCALRVAGPLVGMVMGVALCANLAQVGVMFSIQSALPKLDNVSPGKWFKKVFSVKNAVEFLKNIVKVTVLGVTVYVIFADYLPRLFRIPQGNVGDMWSVLGAAAGDLVLTAAGVFCVIAAADWFFQKWQFNKQNMMSKDEVKREYKESEGDPLIKSKRKQLHQEMIAQNQVANVRKAKVLVTNPTHFAVALDYEKERTPLPVILAKGQGALAQRMIRAAEEEGIPIMRNVPLARGLYEQGAENSYIPQDFIGPVAEVLRWVQSLQR</sequence>
<dbReference type="Gene3D" id="3.40.1690.10">
    <property type="entry name" value="secretion proteins EscU"/>
    <property type="match status" value="1"/>
</dbReference>
<dbReference type="Pfam" id="PF01312">
    <property type="entry name" value="Bac_export_2"/>
    <property type="match status" value="1"/>
</dbReference>
<proteinExistence type="inferred from homology"/>
<evidence type="ECO:0000313" key="11">
    <source>
        <dbReference type="Proteomes" id="UP000824225"/>
    </source>
</evidence>
<protein>
    <submittedName>
        <fullName evidence="10">Type III secretion system export apparatus subunit SctU</fullName>
    </submittedName>
</protein>
<dbReference type="Proteomes" id="UP000824225">
    <property type="component" value="Unassembled WGS sequence"/>
</dbReference>
<reference evidence="10" key="1">
    <citation type="journal article" date="2021" name="PeerJ">
        <title>Extensive microbial diversity within the chicken gut microbiome revealed by metagenomics and culture.</title>
        <authorList>
            <person name="Gilroy R."/>
            <person name="Ravi A."/>
            <person name="Getino M."/>
            <person name="Pursley I."/>
            <person name="Horton D.L."/>
            <person name="Alikhan N.F."/>
            <person name="Baker D."/>
            <person name="Gharbi K."/>
            <person name="Hall N."/>
            <person name="Watson M."/>
            <person name="Adriaenssens E.M."/>
            <person name="Foster-Nyarko E."/>
            <person name="Jarju S."/>
            <person name="Secka A."/>
            <person name="Antonio M."/>
            <person name="Oren A."/>
            <person name="Chaudhuri R.R."/>
            <person name="La Ragione R."/>
            <person name="Hildebrand F."/>
            <person name="Pallen M.J."/>
        </authorList>
    </citation>
    <scope>NUCLEOTIDE SEQUENCE</scope>
    <source>
        <strain evidence="10">CHK186-16707</strain>
    </source>
</reference>
<dbReference type="InterPro" id="IPR029025">
    <property type="entry name" value="T3SS_substrate_exporter_C"/>
</dbReference>
<feature type="transmembrane region" description="Helical" evidence="9">
    <location>
        <begin position="137"/>
        <end position="158"/>
    </location>
</feature>
<feature type="region of interest" description="Disordered" evidence="8">
    <location>
        <begin position="1"/>
        <end position="25"/>
    </location>
</feature>
<dbReference type="PANTHER" id="PTHR30531:SF14">
    <property type="entry name" value="SURFACE PRESENTATION OF ANTIGENS PROTEIN SPAS"/>
    <property type="match status" value="1"/>
</dbReference>
<keyword evidence="5 9" id="KW-1133">Transmembrane helix</keyword>
<dbReference type="PRINTS" id="PR00950">
    <property type="entry name" value="TYPE3IMSPROT"/>
</dbReference>
<keyword evidence="3" id="KW-1003">Cell membrane</keyword>
<keyword evidence="6" id="KW-0843">Virulence</keyword>
<evidence type="ECO:0000256" key="9">
    <source>
        <dbReference type="SAM" id="Phobius"/>
    </source>
</evidence>
<dbReference type="GO" id="GO:0009306">
    <property type="term" value="P:protein secretion"/>
    <property type="evidence" value="ECO:0007669"/>
    <property type="project" value="InterPro"/>
</dbReference>
<dbReference type="GO" id="GO:0005886">
    <property type="term" value="C:plasma membrane"/>
    <property type="evidence" value="ECO:0007669"/>
    <property type="project" value="UniProtKB-SubCell"/>
</dbReference>
<keyword evidence="7 9" id="KW-0472">Membrane</keyword>
<dbReference type="PANTHER" id="PTHR30531">
    <property type="entry name" value="FLAGELLAR BIOSYNTHETIC PROTEIN FLHB"/>
    <property type="match status" value="1"/>
</dbReference>
<evidence type="ECO:0000256" key="2">
    <source>
        <dbReference type="ARBA" id="ARBA00010690"/>
    </source>
</evidence>
<comment type="similarity">
    <text evidence="2">Belongs to the type III secretion exporter family.</text>
</comment>
<dbReference type="InterPro" id="IPR006135">
    <property type="entry name" value="T3SS_substrate_exporter"/>
</dbReference>
<evidence type="ECO:0000256" key="4">
    <source>
        <dbReference type="ARBA" id="ARBA00022692"/>
    </source>
</evidence>
<dbReference type="NCBIfam" id="TIGR01404">
    <property type="entry name" value="FlhB_rel_III"/>
    <property type="match status" value="1"/>
</dbReference>
<gene>
    <name evidence="10" type="primary">sctU</name>
    <name evidence="10" type="ORF">H9962_07060</name>
</gene>
<dbReference type="InterPro" id="IPR006307">
    <property type="entry name" value="BsaZ-like"/>
</dbReference>
<evidence type="ECO:0000256" key="6">
    <source>
        <dbReference type="ARBA" id="ARBA00023026"/>
    </source>
</evidence>
<feature type="transmembrane region" description="Helical" evidence="9">
    <location>
        <begin position="29"/>
        <end position="47"/>
    </location>
</feature>
<keyword evidence="4 9" id="KW-0812">Transmembrane</keyword>
<evidence type="ECO:0000256" key="5">
    <source>
        <dbReference type="ARBA" id="ARBA00022989"/>
    </source>
</evidence>
<organism evidence="10 11">
    <name type="scientific">Candidatus Mailhella merdigallinarum</name>
    <dbReference type="NCBI Taxonomy" id="2838658"/>
    <lineage>
        <taxon>Bacteria</taxon>
        <taxon>Pseudomonadati</taxon>
        <taxon>Thermodesulfobacteriota</taxon>
        <taxon>Desulfovibrionia</taxon>
        <taxon>Desulfovibrionales</taxon>
        <taxon>Desulfovibrionaceae</taxon>
        <taxon>Mailhella</taxon>
    </lineage>
</organism>